<name>A0A1H8CLS1_STIAU</name>
<dbReference type="Gene3D" id="1.10.287.130">
    <property type="match status" value="1"/>
</dbReference>
<dbReference type="InterPro" id="IPR003661">
    <property type="entry name" value="HisK_dim/P_dom"/>
</dbReference>
<evidence type="ECO:0000256" key="3">
    <source>
        <dbReference type="ARBA" id="ARBA00022553"/>
    </source>
</evidence>
<dbReference type="InterPro" id="IPR053159">
    <property type="entry name" value="Hybrid_Histidine_Kinase"/>
</dbReference>
<dbReference type="SUPFAM" id="SSF56112">
    <property type="entry name" value="Protein kinase-like (PK-like)"/>
    <property type="match status" value="1"/>
</dbReference>
<dbReference type="SMART" id="SM00065">
    <property type="entry name" value="GAF"/>
    <property type="match status" value="1"/>
</dbReference>
<evidence type="ECO:0000259" key="4">
    <source>
        <dbReference type="PROSITE" id="PS50011"/>
    </source>
</evidence>
<comment type="catalytic activity">
    <reaction evidence="1">
        <text>ATP + protein L-histidine = ADP + protein N-phospho-L-histidine.</text>
        <dbReference type="EC" id="2.7.13.3"/>
    </reaction>
</comment>
<dbReference type="CDD" id="cd00082">
    <property type="entry name" value="HisKA"/>
    <property type="match status" value="1"/>
</dbReference>
<dbReference type="InterPro" id="IPR036097">
    <property type="entry name" value="HisK_dim/P_sf"/>
</dbReference>
<dbReference type="InterPro" id="IPR027417">
    <property type="entry name" value="P-loop_NTPase"/>
</dbReference>
<dbReference type="PROSITE" id="PS00108">
    <property type="entry name" value="PROTEIN_KINASE_ST"/>
    <property type="match status" value="1"/>
</dbReference>
<dbReference type="Gene3D" id="3.30.450.40">
    <property type="match status" value="1"/>
</dbReference>
<dbReference type="PRINTS" id="PR00344">
    <property type="entry name" value="BCTRLSENSOR"/>
</dbReference>
<dbReference type="PANTHER" id="PTHR43642">
    <property type="entry name" value="HYBRID SIGNAL TRANSDUCTION HISTIDINE KINASE G"/>
    <property type="match status" value="1"/>
</dbReference>
<dbReference type="Gene3D" id="3.30.200.20">
    <property type="entry name" value="Phosphorylase Kinase, domain 1"/>
    <property type="match status" value="1"/>
</dbReference>
<keyword evidence="7" id="KW-1185">Reference proteome</keyword>
<keyword evidence="3" id="KW-0597">Phosphoprotein</keyword>
<feature type="domain" description="Protein kinase" evidence="4">
    <location>
        <begin position="7"/>
        <end position="274"/>
    </location>
</feature>
<dbReference type="Gene3D" id="1.10.510.10">
    <property type="entry name" value="Transferase(Phosphotransferase) domain 1"/>
    <property type="match status" value="1"/>
</dbReference>
<organism evidence="6 7">
    <name type="scientific">Stigmatella aurantiaca</name>
    <dbReference type="NCBI Taxonomy" id="41"/>
    <lineage>
        <taxon>Bacteria</taxon>
        <taxon>Pseudomonadati</taxon>
        <taxon>Myxococcota</taxon>
        <taxon>Myxococcia</taxon>
        <taxon>Myxococcales</taxon>
        <taxon>Cystobacterineae</taxon>
        <taxon>Archangiaceae</taxon>
        <taxon>Stigmatella</taxon>
    </lineage>
</organism>
<dbReference type="SMART" id="SM00388">
    <property type="entry name" value="HisKA"/>
    <property type="match status" value="1"/>
</dbReference>
<dbReference type="RefSeq" id="WP_075010607.1">
    <property type="nucleotide sequence ID" value="NZ_FOAP01000026.1"/>
</dbReference>
<dbReference type="InterPro" id="IPR036890">
    <property type="entry name" value="HATPase_C_sf"/>
</dbReference>
<dbReference type="PROSITE" id="PS50011">
    <property type="entry name" value="PROTEIN_KINASE_DOM"/>
    <property type="match status" value="1"/>
</dbReference>
<dbReference type="SUPFAM" id="SSF55781">
    <property type="entry name" value="GAF domain-like"/>
    <property type="match status" value="1"/>
</dbReference>
<dbReference type="SUPFAM" id="SSF47384">
    <property type="entry name" value="Homodimeric domain of signal transducing histidine kinase"/>
    <property type="match status" value="1"/>
</dbReference>
<evidence type="ECO:0000313" key="6">
    <source>
        <dbReference type="EMBL" id="SEM95027.1"/>
    </source>
</evidence>
<dbReference type="Pfam" id="PF00069">
    <property type="entry name" value="Pkinase"/>
    <property type="match status" value="1"/>
</dbReference>
<protein>
    <recommendedName>
        <fullName evidence="2">histidine kinase</fullName>
        <ecNumber evidence="2">2.7.13.3</ecNumber>
    </recommendedName>
</protein>
<dbReference type="PANTHER" id="PTHR43642:SF1">
    <property type="entry name" value="HYBRID SIGNAL TRANSDUCTION HISTIDINE KINASE G"/>
    <property type="match status" value="1"/>
</dbReference>
<dbReference type="Pfam" id="PF13191">
    <property type="entry name" value="AAA_16"/>
    <property type="match status" value="1"/>
</dbReference>
<dbReference type="PROSITE" id="PS50109">
    <property type="entry name" value="HIS_KIN"/>
    <property type="match status" value="1"/>
</dbReference>
<evidence type="ECO:0000256" key="1">
    <source>
        <dbReference type="ARBA" id="ARBA00000085"/>
    </source>
</evidence>
<proteinExistence type="predicted"/>
<dbReference type="Proteomes" id="UP000182719">
    <property type="component" value="Unassembled WGS sequence"/>
</dbReference>
<dbReference type="Pfam" id="PF00512">
    <property type="entry name" value="HisKA"/>
    <property type="match status" value="1"/>
</dbReference>
<sequence length="1790" mass="197401">MNLLARYQLEATLHDGSRSTLFRARRLGDDCPVVLKVPKSDYLDRRRVLELRREYAIMRALPVECVVRALGVEELSDRVVLVLEDFGGMSLKHLLTGRRKLPAGEFLDYALKVAEALDEIHRRNIIHKDIKPHNIIVNPSVGVLKLGDFSSASSIAHEESAASSSPGTSGTLAYMAPEQTGRMSLGIDYRADFYSLGATFYEMLVGTRPFTTQEPLELVHAHLAKTPPTPHEVEPSVPRALSQLVMKLLAKSPEDRYQSARGLRADLAECQRRLHDGSPLDSFDLGRADRQRAFHLPQRVYGRSSQVAFLLDTYERITEGGRALVLVAGRAGVGKTSVINELHPRLLVTRGRFMGGKCDQLNRGIPFAPFAQAIASLVQQLLAEQEDARAWAHRIQERLGPNVPVLAEAVPEVQQLLGEQPAPTPLPTTESRNRLHFTLQRFLQVFTEAGRPLVIFLDDLQWADSATLSLLQHLARSVEFGHLLLLGTYRDHEVSAGHPVPIMLGELESAHVQVRQLHLSALEPDDVASMVGEALGTDLETARPLARLVHVKTGGNPLFIKEFLRFLHTQRLLTFDEDLLRWSWDLQRIEHHALPANVMELMADGIRALRSEAVETLRVAACLGVQFDFRALVAALEQSAEAIAASLWAAVERGFVVPLHPDYRLLDPGLQQVLPPELNVPFRFLHDRVRQAAYSLLPTQEREAMHVRIGLRLFHAARAAGRLEESLFAILPHLDFAPAQVEGEALRLDLAFLHLAAGRQAKTSGAYRTSCELFQGGIAFLSADAWEQAHALMFALHLELAECRHLVGEREASAADFTELLRRARSKLEQASVYALRVNLACDSGQHVAGVRIGLEGLRIFGIELAEMPEPATVEAALVAFAQQLGGRTSKELLELPTMQDPEAQAAVALLASILASAYQSNPGLLGLLVLRLLSLSLEHGNTLLSSFGYATYGLILTTALDNPEAGYAFAQLAITLAERFNSPMLLARARYVCAAFIAHWTRSIRSTTAELTEAYKGMLENGDRLYACYSISDRQHQRLASGAPLQEVLAEDEKFLDLLENKDPGTYNGVLEQYRFICTLIGKKLPESRHSPGSDSLTSRTGMAITHADWSYSFGRYEEALTHAEFAATTIHFLVGMQQEATHTYVHALAMTALYESADTERRRQFRGKLAVHEALMRKRASRCTENHGQEALLVSAEIARIDGRNTEALELYDQAIEAAHTSGFLSVEARAHELAFRFHLGLGRRTIAGAYLIEALYAYERWGATGKVNELARTHARMLLPWRLRAIAPRPGMPAPATALSSDHSDESTGNLASEAMDLATVVKASQAISSEIKLTQLLGKLMRIAIENVGAQRGLLVLQRGVEFFVEVEGGNEASQQEPTVLTEFTRLCQPAAYHALRTGIPVLLDDASASGAFKSDPYIVQNCVRSLLCAPIIHQGRVIGLFYMENNQTAGAFTEARLDVLRLLSGQTVISIENARLYERLEEYSRTLENRVAERTAKLNTANAELRQALDHVKAMQDRIILQEKLASLGALTAGIAHEIKNPLNFVNNFASLAQSSVGELKDTLQGQSLPTQACEDVDAHLSDLALYTQKVYEHGERANQIVNAMLKHSRDTSGTRQDTDLNQLVLEAVEIAQHGTRAGGESEIQVETVFDPSLPPVSIVSEDIGRVVINLLSNAFYAARQQAMREGASRQPWVQVATQALEDRVEIRVRDNGAGISAEMLGKIFTPFFTTKPPGEGTGLGLSISHDIVVKGHGGELRVQTKEDQYAEFIVSLPRLSNSPLSNKT</sequence>
<dbReference type="InterPro" id="IPR008271">
    <property type="entry name" value="Ser/Thr_kinase_AS"/>
</dbReference>
<dbReference type="Pfam" id="PF02518">
    <property type="entry name" value="HATPase_c"/>
    <property type="match status" value="1"/>
</dbReference>
<dbReference type="InterPro" id="IPR029016">
    <property type="entry name" value="GAF-like_dom_sf"/>
</dbReference>
<dbReference type="Gene3D" id="3.40.50.300">
    <property type="entry name" value="P-loop containing nucleotide triphosphate hydrolases"/>
    <property type="match status" value="1"/>
</dbReference>
<dbReference type="InterPro" id="IPR003018">
    <property type="entry name" value="GAF"/>
</dbReference>
<dbReference type="InterPro" id="IPR011009">
    <property type="entry name" value="Kinase-like_dom_sf"/>
</dbReference>
<dbReference type="OrthoDB" id="5521237at2"/>
<dbReference type="EMBL" id="FOAP01000026">
    <property type="protein sequence ID" value="SEM95027.1"/>
    <property type="molecule type" value="Genomic_DNA"/>
</dbReference>
<evidence type="ECO:0000259" key="5">
    <source>
        <dbReference type="PROSITE" id="PS50109"/>
    </source>
</evidence>
<dbReference type="GO" id="GO:0000155">
    <property type="term" value="F:phosphorelay sensor kinase activity"/>
    <property type="evidence" value="ECO:0007669"/>
    <property type="project" value="InterPro"/>
</dbReference>
<reference evidence="7" key="1">
    <citation type="submission" date="2016-10" db="EMBL/GenBank/DDBJ databases">
        <authorList>
            <person name="Varghese N."/>
            <person name="Submissions S."/>
        </authorList>
    </citation>
    <scope>NUCLEOTIDE SEQUENCE [LARGE SCALE GENOMIC DNA]</scope>
    <source>
        <strain evidence="7">DSM 17044</strain>
    </source>
</reference>
<dbReference type="Pfam" id="PF01590">
    <property type="entry name" value="GAF"/>
    <property type="match status" value="1"/>
</dbReference>
<dbReference type="CDD" id="cd14014">
    <property type="entry name" value="STKc_PknB_like"/>
    <property type="match status" value="1"/>
</dbReference>
<dbReference type="SUPFAM" id="SSF55874">
    <property type="entry name" value="ATPase domain of HSP90 chaperone/DNA topoisomerase II/histidine kinase"/>
    <property type="match status" value="1"/>
</dbReference>
<dbReference type="InterPro" id="IPR005467">
    <property type="entry name" value="His_kinase_dom"/>
</dbReference>
<dbReference type="SMART" id="SM00220">
    <property type="entry name" value="S_TKc"/>
    <property type="match status" value="1"/>
</dbReference>
<dbReference type="InterPro" id="IPR003594">
    <property type="entry name" value="HATPase_dom"/>
</dbReference>
<dbReference type="SUPFAM" id="SSF52540">
    <property type="entry name" value="P-loop containing nucleoside triphosphate hydrolases"/>
    <property type="match status" value="1"/>
</dbReference>
<gene>
    <name evidence="6" type="ORF">SAMN05444354_12694</name>
</gene>
<dbReference type="GO" id="GO:0005524">
    <property type="term" value="F:ATP binding"/>
    <property type="evidence" value="ECO:0007669"/>
    <property type="project" value="InterPro"/>
</dbReference>
<dbReference type="SMART" id="SM00387">
    <property type="entry name" value="HATPase_c"/>
    <property type="match status" value="1"/>
</dbReference>
<accession>A0A1H8CLS1</accession>
<dbReference type="Gene3D" id="3.30.565.10">
    <property type="entry name" value="Histidine kinase-like ATPase, C-terminal domain"/>
    <property type="match status" value="1"/>
</dbReference>
<evidence type="ECO:0000313" key="7">
    <source>
        <dbReference type="Proteomes" id="UP000182719"/>
    </source>
</evidence>
<dbReference type="InterPro" id="IPR041664">
    <property type="entry name" value="AAA_16"/>
</dbReference>
<dbReference type="InterPro" id="IPR004358">
    <property type="entry name" value="Sig_transdc_His_kin-like_C"/>
</dbReference>
<feature type="domain" description="Histidine kinase" evidence="5">
    <location>
        <begin position="1539"/>
        <end position="1782"/>
    </location>
</feature>
<dbReference type="InterPro" id="IPR000719">
    <property type="entry name" value="Prot_kinase_dom"/>
</dbReference>
<evidence type="ECO:0000256" key="2">
    <source>
        <dbReference type="ARBA" id="ARBA00012438"/>
    </source>
</evidence>
<dbReference type="EC" id="2.7.13.3" evidence="2"/>